<feature type="region of interest" description="Disordered" evidence="6">
    <location>
        <begin position="1"/>
        <end position="22"/>
    </location>
</feature>
<comment type="function">
    <text evidence="1">Involved in DNA recombination.</text>
</comment>
<evidence type="ECO:0000256" key="7">
    <source>
        <dbReference type="SAM" id="Phobius"/>
    </source>
</evidence>
<organism evidence="8 9">
    <name type="scientific">Microlunatus elymi</name>
    <dbReference type="NCBI Taxonomy" id="2596828"/>
    <lineage>
        <taxon>Bacteria</taxon>
        <taxon>Bacillati</taxon>
        <taxon>Actinomycetota</taxon>
        <taxon>Actinomycetes</taxon>
        <taxon>Propionibacteriales</taxon>
        <taxon>Propionibacteriaceae</taxon>
        <taxon>Microlunatus</taxon>
    </lineage>
</organism>
<feature type="compositionally biased region" description="Basic and acidic residues" evidence="6">
    <location>
        <begin position="541"/>
        <end position="551"/>
    </location>
</feature>
<keyword evidence="9" id="KW-1185">Reference proteome</keyword>
<dbReference type="Pfam" id="PF02646">
    <property type="entry name" value="RmuC"/>
    <property type="match status" value="1"/>
</dbReference>
<evidence type="ECO:0000256" key="5">
    <source>
        <dbReference type="SAM" id="Coils"/>
    </source>
</evidence>
<feature type="coiled-coil region" evidence="5">
    <location>
        <begin position="167"/>
        <end position="216"/>
    </location>
</feature>
<keyword evidence="7" id="KW-0812">Transmembrane</keyword>
<dbReference type="Proteomes" id="UP000319263">
    <property type="component" value="Chromosome"/>
</dbReference>
<name>A0A516Q369_9ACTN</name>
<dbReference type="OrthoDB" id="370725at2"/>
<evidence type="ECO:0000313" key="9">
    <source>
        <dbReference type="Proteomes" id="UP000319263"/>
    </source>
</evidence>
<evidence type="ECO:0000256" key="3">
    <source>
        <dbReference type="ARBA" id="ARBA00023054"/>
    </source>
</evidence>
<keyword evidence="7" id="KW-1133">Transmembrane helix</keyword>
<evidence type="ECO:0000256" key="2">
    <source>
        <dbReference type="ARBA" id="ARBA00009840"/>
    </source>
</evidence>
<feature type="transmembrane region" description="Helical" evidence="7">
    <location>
        <begin position="38"/>
        <end position="60"/>
    </location>
</feature>
<protein>
    <submittedName>
        <fullName evidence="8">DNA recombination protein RmuC</fullName>
    </submittedName>
</protein>
<evidence type="ECO:0000256" key="6">
    <source>
        <dbReference type="SAM" id="MobiDB-lite"/>
    </source>
</evidence>
<keyword evidence="7" id="KW-0472">Membrane</keyword>
<evidence type="ECO:0000313" key="8">
    <source>
        <dbReference type="EMBL" id="QDP97875.1"/>
    </source>
</evidence>
<sequence length="551" mass="60450">MGSSNNTRRQRAQYGRAGQGSPVLSEAGDKIGHVATSILLLLCGLVLGALLTGLAGWLVIRARSETRGAQDDAQDARSRSELAIAQSQAAEARSEASQARSELAGLQRVVAEAKAEASAAQAEAAEVQAGLAKVSAQRDAAVQRATEIAADREAMLNQFKVLSAETIERQSRQADAAAEQRLKATEQLMAPVRESLDRFNSRLTDVEKERAAMSADLRAQVQTVRQTGETLRRETGALVTALRKPQVRGAWGEVQLKRVAELSGMLEHCDFDLQTTTRTDDGTVRPDMRVNLSEGKHIFVDSKVPLSAFLDAAETEDEDRRAEQLQRYAKHVRKHVDQLSGKQYWKAAETPEFVVLFLPSEAFYSTALEQQPDLFDYAARKDVVFATPTTLIGMLRSVAYGWRQAALAESAAEVFKLGRELHEKLGLMGNRFDKLGRALRTSVNAYNETIATVEGTVLVRARKFTDLKVSESELKPPTAVDEPVRQIQAQELVDDAVRVEPLIGRDAEPKRRGRRRNAAPEADELVRGEPDLFELTAGELDPGRRDADTGS</sequence>
<keyword evidence="4" id="KW-0233">DNA recombination</keyword>
<comment type="similarity">
    <text evidence="2">Belongs to the RmuC family.</text>
</comment>
<dbReference type="PANTHER" id="PTHR30563">
    <property type="entry name" value="DNA RECOMBINATION PROTEIN RMUC"/>
    <property type="match status" value="1"/>
</dbReference>
<dbReference type="EMBL" id="CP041692">
    <property type="protein sequence ID" value="QDP97875.1"/>
    <property type="molecule type" value="Genomic_DNA"/>
</dbReference>
<accession>A0A516Q369</accession>
<feature type="region of interest" description="Disordered" evidence="6">
    <location>
        <begin position="504"/>
        <end position="551"/>
    </location>
</feature>
<dbReference type="InterPro" id="IPR003798">
    <property type="entry name" value="DNA_recombination_RmuC"/>
</dbReference>
<dbReference type="KEGG" id="mik:FOE78_19950"/>
<dbReference type="GO" id="GO:0006310">
    <property type="term" value="P:DNA recombination"/>
    <property type="evidence" value="ECO:0007669"/>
    <property type="project" value="UniProtKB-KW"/>
</dbReference>
<dbReference type="AlphaFoldDB" id="A0A516Q369"/>
<dbReference type="PANTHER" id="PTHR30563:SF0">
    <property type="entry name" value="DNA RECOMBINATION PROTEIN RMUC"/>
    <property type="match status" value="1"/>
</dbReference>
<evidence type="ECO:0000256" key="1">
    <source>
        <dbReference type="ARBA" id="ARBA00003416"/>
    </source>
</evidence>
<reference evidence="8 9" key="1">
    <citation type="submission" date="2019-07" db="EMBL/GenBank/DDBJ databases">
        <title>Microlunatus dokdonensis sp. nov. isolated from the rhizospheric soil of the wild plant Elymus tsukushiensis.</title>
        <authorList>
            <person name="Ghim S.-Y."/>
            <person name="Hwang Y.-J."/>
            <person name="Son J.-S."/>
            <person name="Shin J.-H."/>
        </authorList>
    </citation>
    <scope>NUCLEOTIDE SEQUENCE [LARGE SCALE GENOMIC DNA]</scope>
    <source>
        <strain evidence="8 9">KUDC0627</strain>
    </source>
</reference>
<proteinExistence type="inferred from homology"/>
<feature type="coiled-coil region" evidence="5">
    <location>
        <begin position="82"/>
        <end position="130"/>
    </location>
</feature>
<keyword evidence="3 5" id="KW-0175">Coiled coil</keyword>
<evidence type="ECO:0000256" key="4">
    <source>
        <dbReference type="ARBA" id="ARBA00023172"/>
    </source>
</evidence>
<gene>
    <name evidence="8" type="primary">rmuC</name>
    <name evidence="8" type="ORF">FOE78_19950</name>
</gene>